<dbReference type="InterPro" id="IPR036865">
    <property type="entry name" value="CRAL-TRIO_dom_sf"/>
</dbReference>
<dbReference type="InterPro" id="IPR036623">
    <property type="entry name" value="Hemimethylated_DNA-bd_sf"/>
</dbReference>
<dbReference type="Pfam" id="PF13716">
    <property type="entry name" value="CRAL_TRIO_2"/>
    <property type="match status" value="1"/>
</dbReference>
<dbReference type="Gene3D" id="2.30.30.390">
    <property type="entry name" value="Hemimethylated DNA-binding domain"/>
    <property type="match status" value="1"/>
</dbReference>
<dbReference type="PROSITE" id="PS50191">
    <property type="entry name" value="CRAL_TRIO"/>
    <property type="match status" value="1"/>
</dbReference>
<feature type="region of interest" description="Disordered" evidence="2">
    <location>
        <begin position="49"/>
        <end position="79"/>
    </location>
</feature>
<dbReference type="PROSITE" id="PS51154">
    <property type="entry name" value="MACRO"/>
    <property type="match status" value="1"/>
</dbReference>
<keyword evidence="5" id="KW-0378">Hydrolase</keyword>
<gene>
    <name evidence="5" type="ORF">Scaly_1499100</name>
</gene>
<dbReference type="PANTHER" id="PTHR48439:SF1">
    <property type="entry name" value="HEMIMETHYLATED DNA-BINDING DOMAIN-CONTAINING PROTEIN"/>
    <property type="match status" value="1"/>
</dbReference>
<dbReference type="GO" id="GO:0008233">
    <property type="term" value="F:peptidase activity"/>
    <property type="evidence" value="ECO:0007669"/>
    <property type="project" value="UniProtKB-KW"/>
</dbReference>
<dbReference type="Gene3D" id="3.40.525.10">
    <property type="entry name" value="CRAL-TRIO lipid binding domain"/>
    <property type="match status" value="1"/>
</dbReference>
<dbReference type="SMART" id="SM00992">
    <property type="entry name" value="YccV-like"/>
    <property type="match status" value="1"/>
</dbReference>
<dbReference type="AlphaFoldDB" id="A0AAW2PT70"/>
<dbReference type="InterPro" id="IPR011722">
    <property type="entry name" value="Hemimethylated_DNA-bd_dom"/>
</dbReference>
<dbReference type="InterPro" id="IPR035793">
    <property type="entry name" value="Macro_GDAP2"/>
</dbReference>
<dbReference type="Pfam" id="PF08755">
    <property type="entry name" value="YccV-like"/>
    <property type="match status" value="1"/>
</dbReference>
<dbReference type="Gene3D" id="3.40.220.10">
    <property type="entry name" value="Leucine Aminopeptidase, subunit E, domain 1"/>
    <property type="match status" value="1"/>
</dbReference>
<dbReference type="CDD" id="cd02905">
    <property type="entry name" value="Macro_GDAP2-like"/>
    <property type="match status" value="1"/>
</dbReference>
<sequence>MYRPGAATTNRGGLPTDSGDSTVTLDQVPRWSDSEHRYLYENEDPSFPNSYFPDPLTSASGGETSGNGMISSGHVEGASLRRKKNLDEAHSSPGLHAAAGPGLAEECATLGGCRTGMAKVTHAYDLPARRVIHTVGPKYAVKYHTAAENALSHCYRSCLELLVENGLRSIAMGCIYTETKNYPREPAAHVAIRTVRRFLEKQKDKIEAVVFCTTTASDTEIYKRLLPLYFPRDKQEEAIAILKLPADVGDENGETVIDERKIRIKPLPNLKKTGSRIREISTDLPVSDIGLTRRLYTCMSLGTHHTWIHTWILLLCPLIKDPDQRRREQWEKAAEARSGWNFAKMLGYGDLGGPPLSAAEEYSLHSRYLAKANSLNLSEIAEMKIVYRGGVDNEGRPVMVVVGAHFLLRCLDLERFVLYVVKEFEPLIQKPYTIVYFHSAASLQVQPDLGWMKELEHILGRKHRHNLHAIYVLHPTFGLKAAVFALQLLVDNMVWKKVVYVDRLLQLFRYVPREQLTIPDFVFQVETAMIVSSKTEVECRRIFTEEDDLFGTRDILVKYAEPESCVTHREEKTHQTDEQIAAEKPIISLEFAQQELCCCLEVSFNPDSVVCGSNDEWRRNFGQVKEPHILPGAGSLCLCSYSGRTTSFGGPCSISRPRSLRVQAGWLFKGSDKGSEFDASTEHSESANEDILMFFFELDLATRVQYALNLEQYDIAQQLRNKLTEVESEVIRLRESRRGSASKSEAQDMAIASYVYDLQNAVESENYSLAAELRDEISKLEAKSLAASVKAQAYENAQYAFRLGQKVKHKKFGYRAVICGMDPVCCESKTWMDRANVEKLARGPDQPFYQVLVDMHEDPNLLVAYVPEENLQAPDKQDTDRFDHPYASFLFYGMDAAGDFIPIKQLREKYSQPRHELPYDPLDEEDGKDA</sequence>
<keyword evidence="5" id="KW-0645">Protease</keyword>
<protein>
    <submittedName>
        <fullName evidence="5">Clp protease adapter protein ClpF, chloroplastic</fullName>
    </submittedName>
</protein>
<accession>A0AAW2PT70</accession>
<dbReference type="GO" id="GO:0006508">
    <property type="term" value="P:proteolysis"/>
    <property type="evidence" value="ECO:0007669"/>
    <property type="project" value="UniProtKB-KW"/>
</dbReference>
<dbReference type="InterPro" id="IPR002589">
    <property type="entry name" value="Macro_dom"/>
</dbReference>
<evidence type="ECO:0000256" key="2">
    <source>
        <dbReference type="SAM" id="MobiDB-lite"/>
    </source>
</evidence>
<comment type="similarity">
    <text evidence="1">Belongs to the GDAP2 family.</text>
</comment>
<dbReference type="CDD" id="cd00170">
    <property type="entry name" value="SEC14"/>
    <property type="match status" value="1"/>
</dbReference>
<dbReference type="GO" id="GO:0003677">
    <property type="term" value="F:DNA binding"/>
    <property type="evidence" value="ECO:0007669"/>
    <property type="project" value="InterPro"/>
</dbReference>
<dbReference type="SUPFAM" id="SSF52087">
    <property type="entry name" value="CRAL/TRIO domain"/>
    <property type="match status" value="1"/>
</dbReference>
<feature type="compositionally biased region" description="Polar residues" evidence="2">
    <location>
        <begin position="57"/>
        <end position="70"/>
    </location>
</feature>
<dbReference type="NCBIfam" id="TIGR02097">
    <property type="entry name" value="yccV"/>
    <property type="match status" value="1"/>
</dbReference>
<proteinExistence type="inferred from homology"/>
<reference evidence="5" key="1">
    <citation type="submission" date="2020-06" db="EMBL/GenBank/DDBJ databases">
        <authorList>
            <person name="Li T."/>
            <person name="Hu X."/>
            <person name="Zhang T."/>
            <person name="Song X."/>
            <person name="Zhang H."/>
            <person name="Dai N."/>
            <person name="Sheng W."/>
            <person name="Hou X."/>
            <person name="Wei L."/>
        </authorList>
    </citation>
    <scope>NUCLEOTIDE SEQUENCE</scope>
    <source>
        <strain evidence="5">KEN8</strain>
        <tissue evidence="5">Leaf</tissue>
    </source>
</reference>
<evidence type="ECO:0000259" key="4">
    <source>
        <dbReference type="PROSITE" id="PS51154"/>
    </source>
</evidence>
<dbReference type="InterPro" id="IPR043472">
    <property type="entry name" value="Macro_dom-like"/>
</dbReference>
<dbReference type="InterPro" id="IPR001943">
    <property type="entry name" value="UVR_dom"/>
</dbReference>
<reference evidence="5" key="2">
    <citation type="journal article" date="2024" name="Plant">
        <title>Genomic evolution and insights into agronomic trait innovations of Sesamum species.</title>
        <authorList>
            <person name="Miao H."/>
            <person name="Wang L."/>
            <person name="Qu L."/>
            <person name="Liu H."/>
            <person name="Sun Y."/>
            <person name="Le M."/>
            <person name="Wang Q."/>
            <person name="Wei S."/>
            <person name="Zheng Y."/>
            <person name="Lin W."/>
            <person name="Duan Y."/>
            <person name="Cao H."/>
            <person name="Xiong S."/>
            <person name="Wang X."/>
            <person name="Wei L."/>
            <person name="Li C."/>
            <person name="Ma Q."/>
            <person name="Ju M."/>
            <person name="Zhao R."/>
            <person name="Li G."/>
            <person name="Mu C."/>
            <person name="Tian Q."/>
            <person name="Mei H."/>
            <person name="Zhang T."/>
            <person name="Gao T."/>
            <person name="Zhang H."/>
        </authorList>
    </citation>
    <scope>NUCLEOTIDE SEQUENCE</scope>
    <source>
        <strain evidence="5">KEN8</strain>
    </source>
</reference>
<evidence type="ECO:0000313" key="5">
    <source>
        <dbReference type="EMBL" id="KAL0358134.1"/>
    </source>
</evidence>
<feature type="domain" description="CRAL-TRIO" evidence="3">
    <location>
        <begin position="373"/>
        <end position="522"/>
    </location>
</feature>
<evidence type="ECO:0000259" key="3">
    <source>
        <dbReference type="PROSITE" id="PS50191"/>
    </source>
</evidence>
<dbReference type="InterPro" id="IPR001251">
    <property type="entry name" value="CRAL-TRIO_dom"/>
</dbReference>
<dbReference type="EMBL" id="JACGWM010000008">
    <property type="protein sequence ID" value="KAL0358134.1"/>
    <property type="molecule type" value="Genomic_DNA"/>
</dbReference>
<dbReference type="SUPFAM" id="SSF141255">
    <property type="entry name" value="YccV-like"/>
    <property type="match status" value="1"/>
</dbReference>
<dbReference type="SUPFAM" id="SSF52949">
    <property type="entry name" value="Macro domain-like"/>
    <property type="match status" value="1"/>
</dbReference>
<evidence type="ECO:0000256" key="1">
    <source>
        <dbReference type="ARBA" id="ARBA00008355"/>
    </source>
</evidence>
<dbReference type="Pfam" id="PF01661">
    <property type="entry name" value="Macro"/>
    <property type="match status" value="1"/>
</dbReference>
<comment type="caution">
    <text evidence="5">The sequence shown here is derived from an EMBL/GenBank/DDBJ whole genome shotgun (WGS) entry which is preliminary data.</text>
</comment>
<dbReference type="SMART" id="SM00506">
    <property type="entry name" value="A1pp"/>
    <property type="match status" value="1"/>
</dbReference>
<dbReference type="PANTHER" id="PTHR48439">
    <property type="entry name" value="HEMIMETHYLATED DNA-BINDING DOMAIN-CONTAINING PROTEIN"/>
    <property type="match status" value="1"/>
</dbReference>
<name>A0AAW2PT70_9LAMI</name>
<feature type="domain" description="Macro" evidence="4">
    <location>
        <begin position="55"/>
        <end position="230"/>
    </location>
</feature>
<dbReference type="InterPro" id="IPR053189">
    <property type="entry name" value="Clp_protease_adapter_ClpF"/>
</dbReference>
<dbReference type="Pfam" id="PF02151">
    <property type="entry name" value="UVR"/>
    <property type="match status" value="1"/>
</dbReference>
<feature type="region of interest" description="Disordered" evidence="2">
    <location>
        <begin position="1"/>
        <end position="29"/>
    </location>
</feature>
<dbReference type="SMART" id="SM00516">
    <property type="entry name" value="SEC14"/>
    <property type="match status" value="1"/>
</dbReference>
<organism evidence="5">
    <name type="scientific">Sesamum calycinum</name>
    <dbReference type="NCBI Taxonomy" id="2727403"/>
    <lineage>
        <taxon>Eukaryota</taxon>
        <taxon>Viridiplantae</taxon>
        <taxon>Streptophyta</taxon>
        <taxon>Embryophyta</taxon>
        <taxon>Tracheophyta</taxon>
        <taxon>Spermatophyta</taxon>
        <taxon>Magnoliopsida</taxon>
        <taxon>eudicotyledons</taxon>
        <taxon>Gunneridae</taxon>
        <taxon>Pentapetalae</taxon>
        <taxon>asterids</taxon>
        <taxon>lamiids</taxon>
        <taxon>Lamiales</taxon>
        <taxon>Pedaliaceae</taxon>
        <taxon>Sesamum</taxon>
    </lineage>
</organism>